<keyword evidence="3" id="KW-0808">Transferase</keyword>
<keyword evidence="2" id="KW-0812">Transmembrane</keyword>
<keyword evidence="2" id="KW-0472">Membrane</keyword>
<organism evidence="3 4">
    <name type="scientific">Erysiphe neolycopersici</name>
    <dbReference type="NCBI Taxonomy" id="212602"/>
    <lineage>
        <taxon>Eukaryota</taxon>
        <taxon>Fungi</taxon>
        <taxon>Dikarya</taxon>
        <taxon>Ascomycota</taxon>
        <taxon>Pezizomycotina</taxon>
        <taxon>Leotiomycetes</taxon>
        <taxon>Erysiphales</taxon>
        <taxon>Erysiphaceae</taxon>
        <taxon>Erysiphe</taxon>
    </lineage>
</organism>
<protein>
    <submittedName>
        <fullName evidence="3">CTP-dependent diacylglycerol kinase 1</fullName>
    </submittedName>
</protein>
<feature type="transmembrane region" description="Helical" evidence="2">
    <location>
        <begin position="275"/>
        <end position="296"/>
    </location>
</feature>
<feature type="transmembrane region" description="Helical" evidence="2">
    <location>
        <begin position="308"/>
        <end position="329"/>
    </location>
</feature>
<sequence>MTDPSTVTVTPASILVCHWDEGSLNSKICFFRCTTIKSLCSGTIRMPPLDNFTVTRPSYISTMPRVTASESNFSHEGYVGPVTRSTRRRAMSQAQENLGSVDLQTREPRSQSQKPMRPLKPVRSGPTSQKENINTHASLSSDISNVGNTPHAPIRGETPIPISRKQLLFNFPWKNFISRHEIPRKLLHVSIGIFSIYFYTAGIQTTSITPWLLSALVPITATDYLRLNYDPLNKIYIQALGPLMRESEYRSLNGVIWYLIGAWFVLTAFPKDIGLMGILLLSWCDTAASTVGRAFGRYTPSLRKGKSLAGSVAAFAVGVSTAAVFWGWIAPSSGPFSGDNDFPFMFTGTIRLPEPIRNSLGLTENQSSVSGWLALSIMSIWTGFVASASEAVALFGLDDNLTIPVLSGIGMWGFLRVFK</sequence>
<comment type="caution">
    <text evidence="3">The sequence shown here is derived from an EMBL/GenBank/DDBJ whole genome shotgun (WGS) entry which is preliminary data.</text>
</comment>
<dbReference type="GO" id="GO:0006654">
    <property type="term" value="P:phosphatidic acid biosynthetic process"/>
    <property type="evidence" value="ECO:0007669"/>
    <property type="project" value="TreeGrafter"/>
</dbReference>
<dbReference type="Proteomes" id="UP000286134">
    <property type="component" value="Unassembled WGS sequence"/>
</dbReference>
<gene>
    <name evidence="3" type="ORF">OnM2_016050</name>
</gene>
<feature type="transmembrane region" description="Helical" evidence="2">
    <location>
        <begin position="401"/>
        <end position="418"/>
    </location>
</feature>
<dbReference type="PANTHER" id="PTHR31303">
    <property type="entry name" value="CTP-DEPENDENT DIACYLGLYCEROL KINASE 1"/>
    <property type="match status" value="1"/>
</dbReference>
<evidence type="ECO:0000313" key="3">
    <source>
        <dbReference type="EMBL" id="RKF64733.1"/>
    </source>
</evidence>
<evidence type="ECO:0000313" key="4">
    <source>
        <dbReference type="Proteomes" id="UP000286134"/>
    </source>
</evidence>
<dbReference type="EMBL" id="MCFK01001680">
    <property type="protein sequence ID" value="RKF64733.1"/>
    <property type="molecule type" value="Genomic_DNA"/>
</dbReference>
<dbReference type="OrthoDB" id="5673at2759"/>
<evidence type="ECO:0000256" key="1">
    <source>
        <dbReference type="SAM" id="MobiDB-lite"/>
    </source>
</evidence>
<keyword evidence="3" id="KW-0418">Kinase</keyword>
<dbReference type="PANTHER" id="PTHR31303:SF1">
    <property type="entry name" value="CTP-DEPENDENT DIACYLGLYCEROL KINASE 1"/>
    <property type="match status" value="1"/>
</dbReference>
<feature type="region of interest" description="Disordered" evidence="1">
    <location>
        <begin position="85"/>
        <end position="132"/>
    </location>
</feature>
<dbReference type="InterPro" id="IPR037997">
    <property type="entry name" value="Dgk1-like"/>
</dbReference>
<dbReference type="GO" id="GO:0005789">
    <property type="term" value="C:endoplasmic reticulum membrane"/>
    <property type="evidence" value="ECO:0007669"/>
    <property type="project" value="TreeGrafter"/>
</dbReference>
<dbReference type="AlphaFoldDB" id="A0A420I4V3"/>
<feature type="transmembrane region" description="Helical" evidence="2">
    <location>
        <begin position="186"/>
        <end position="205"/>
    </location>
</feature>
<proteinExistence type="predicted"/>
<evidence type="ECO:0000256" key="2">
    <source>
        <dbReference type="SAM" id="Phobius"/>
    </source>
</evidence>
<dbReference type="STRING" id="212602.A0A420I4V3"/>
<keyword evidence="4" id="KW-1185">Reference proteome</keyword>
<dbReference type="GO" id="GO:0004143">
    <property type="term" value="F:ATP-dependent diacylglycerol kinase activity"/>
    <property type="evidence" value="ECO:0007669"/>
    <property type="project" value="InterPro"/>
</dbReference>
<keyword evidence="2" id="KW-1133">Transmembrane helix</keyword>
<name>A0A420I4V3_9PEZI</name>
<reference evidence="3 4" key="1">
    <citation type="journal article" date="2018" name="BMC Genomics">
        <title>Comparative genome analyses reveal sequence features reflecting distinct modes of host-adaptation between dicot and monocot powdery mildew.</title>
        <authorList>
            <person name="Wu Y."/>
            <person name="Ma X."/>
            <person name="Pan Z."/>
            <person name="Kale S.D."/>
            <person name="Song Y."/>
            <person name="King H."/>
            <person name="Zhang Q."/>
            <person name="Presley C."/>
            <person name="Deng X."/>
            <person name="Wei C.I."/>
            <person name="Xiao S."/>
        </authorList>
    </citation>
    <scope>NUCLEOTIDE SEQUENCE [LARGE SCALE GENOMIC DNA]</scope>
    <source>
        <strain evidence="3">UMSG2</strain>
    </source>
</reference>
<accession>A0A420I4V3</accession>